<dbReference type="Proteomes" id="UP000290289">
    <property type="component" value="Chromosome 10"/>
</dbReference>
<protein>
    <submittedName>
        <fullName evidence="1">Uncharacterized protein</fullName>
    </submittedName>
</protein>
<name>A0A498J0A2_MALDO</name>
<keyword evidence="2" id="KW-1185">Reference proteome</keyword>
<dbReference type="STRING" id="3750.A0A498J0A2"/>
<dbReference type="InterPro" id="IPR029052">
    <property type="entry name" value="Metallo-depent_PP-like"/>
</dbReference>
<dbReference type="AlphaFoldDB" id="A0A498J0A2"/>
<sequence length="260" mass="29634">MFTPKLSRHISLTDSLSPFSVSPAANSLTARHSHSVCSAERTHSTAETRNDRRKWEMASAVDPISWQWLLLFSRSYQNFAYTVHLCSPLSVTVRVLCQKAKEILMEESNVQCPDTNYLFKGDYVDHGYYSVETMTKYTKALSSKQRASLVEKSRQKPQERIRTMTDIVLQDLTQVKGRVLETPKINCHFIYAPLWGGGGGICDLDISNELNVAHRIIKVWKSCSLRWTNYLRPNLKRGVGFSFMPGVVMGGLDVFWTLDF</sequence>
<comment type="caution">
    <text evidence="1">The sequence shown here is derived from an EMBL/GenBank/DDBJ whole genome shotgun (WGS) entry which is preliminary data.</text>
</comment>
<reference evidence="1 2" key="1">
    <citation type="submission" date="2018-10" db="EMBL/GenBank/DDBJ databases">
        <title>A high-quality apple genome assembly.</title>
        <authorList>
            <person name="Hu J."/>
        </authorList>
    </citation>
    <scope>NUCLEOTIDE SEQUENCE [LARGE SCALE GENOMIC DNA]</scope>
    <source>
        <strain evidence="2">cv. HFTH1</strain>
        <tissue evidence="1">Young leaf</tissue>
    </source>
</reference>
<organism evidence="1 2">
    <name type="scientific">Malus domestica</name>
    <name type="common">Apple</name>
    <name type="synonym">Pyrus malus</name>
    <dbReference type="NCBI Taxonomy" id="3750"/>
    <lineage>
        <taxon>Eukaryota</taxon>
        <taxon>Viridiplantae</taxon>
        <taxon>Streptophyta</taxon>
        <taxon>Embryophyta</taxon>
        <taxon>Tracheophyta</taxon>
        <taxon>Spermatophyta</taxon>
        <taxon>Magnoliopsida</taxon>
        <taxon>eudicotyledons</taxon>
        <taxon>Gunneridae</taxon>
        <taxon>Pentapetalae</taxon>
        <taxon>rosids</taxon>
        <taxon>fabids</taxon>
        <taxon>Rosales</taxon>
        <taxon>Rosaceae</taxon>
        <taxon>Amygdaloideae</taxon>
        <taxon>Maleae</taxon>
        <taxon>Malus</taxon>
    </lineage>
</organism>
<dbReference type="EMBL" id="RDQH01000336">
    <property type="protein sequence ID" value="RXH88055.1"/>
    <property type="molecule type" value="Genomic_DNA"/>
</dbReference>
<accession>A0A498J0A2</accession>
<evidence type="ECO:0000313" key="1">
    <source>
        <dbReference type="EMBL" id="RXH88055.1"/>
    </source>
</evidence>
<evidence type="ECO:0000313" key="2">
    <source>
        <dbReference type="Proteomes" id="UP000290289"/>
    </source>
</evidence>
<proteinExistence type="predicted"/>
<gene>
    <name evidence="1" type="ORF">DVH24_037700</name>
</gene>
<dbReference type="Gene3D" id="3.60.21.10">
    <property type="match status" value="1"/>
</dbReference>
<dbReference type="SUPFAM" id="SSF56300">
    <property type="entry name" value="Metallo-dependent phosphatases"/>
    <property type="match status" value="1"/>
</dbReference>